<dbReference type="SUPFAM" id="SSF49899">
    <property type="entry name" value="Concanavalin A-like lectins/glucanases"/>
    <property type="match status" value="1"/>
</dbReference>
<accession>A0A6G7YQS0</accession>
<dbReference type="GO" id="GO:0004553">
    <property type="term" value="F:hydrolase activity, hydrolyzing O-glycosyl compounds"/>
    <property type="evidence" value="ECO:0007669"/>
    <property type="project" value="InterPro"/>
</dbReference>
<dbReference type="Gene3D" id="2.115.10.20">
    <property type="entry name" value="Glycosyl hydrolase domain, family 43"/>
    <property type="match status" value="1"/>
</dbReference>
<dbReference type="KEGG" id="spii:G7077_09440"/>
<dbReference type="InterPro" id="IPR041542">
    <property type="entry name" value="GH43_C2"/>
</dbReference>
<dbReference type="InterPro" id="IPR006710">
    <property type="entry name" value="Glyco_hydro_43"/>
</dbReference>
<evidence type="ECO:0000256" key="2">
    <source>
        <dbReference type="ARBA" id="ARBA00022801"/>
    </source>
</evidence>
<evidence type="ECO:0000256" key="7">
    <source>
        <dbReference type="SAM" id="SignalP"/>
    </source>
</evidence>
<feature type="active site" description="Proton acceptor" evidence="4">
    <location>
        <position position="58"/>
    </location>
</feature>
<sequence length="566" mass="62219">MRISSKLFVAFAGAVTCPAASLAAPAVFDWFEYQGNDPLPQAGAGEFNNPILTGFYPDPSITRVGDDYYIVTSTFSYFPGLPIWHSRDLVSWKQIGNAISRPTQLDFKKLGLSRGVFAPTIEHRNGTFYIANTCVDCGGNFVITAKNPAGPWSDPIWQPEVDGIDPSIFFDDDGRAWMLNNGAPTEKPRYEGHRAIWIQEFDVRTNKTFGPRTLLVNGGVDISKKPIWIEGPNIYKKDGWYYLSAAEGGTAEGHSQVALRSKNVTGPYTPWEGNPYLTQRDLPRDRKSPITSAGHADLVQLPDGSWWASFLAVRPYEGDFYNTGRETFLMPVSWAEGWPRITRPGETIPYVLKRPNLRPSGTAANGRRERVREEFNGQALPLDWMMMRNPRERWYSLSGGALQLTPRPVGLGDFANPSMVGRRQQHMYATASTSVRFNPAASGDKAGLTALQNDEYWYLLSVARGSAGPEVRLERRAGPNDPASGTVLASAPLSTGAGTPVQLRIRARGGAYDFEYAIRGGRWQTLAANQDGKILSTKTAGGFVGTVFGLYAYSPGKTAKVPGERG</sequence>
<dbReference type="Gene3D" id="2.60.120.200">
    <property type="match status" value="1"/>
</dbReference>
<dbReference type="EMBL" id="CP049869">
    <property type="protein sequence ID" value="QIK79083.1"/>
    <property type="molecule type" value="Genomic_DNA"/>
</dbReference>
<reference evidence="9 10" key="1">
    <citation type="submission" date="2020-03" db="EMBL/GenBank/DDBJ databases">
        <title>Sphingomonas sp. nov., isolated from fish.</title>
        <authorList>
            <person name="Hyun D.-W."/>
            <person name="Bae J.-W."/>
        </authorList>
    </citation>
    <scope>NUCLEOTIDE SEQUENCE [LARGE SCALE GENOMIC DNA]</scope>
    <source>
        <strain evidence="9 10">HDW15B</strain>
    </source>
</reference>
<dbReference type="InterPro" id="IPR013320">
    <property type="entry name" value="ConA-like_dom_sf"/>
</dbReference>
<protein>
    <submittedName>
        <fullName evidence="9">Glycoside hydrolase family 43 protein</fullName>
    </submittedName>
</protein>
<evidence type="ECO:0000256" key="6">
    <source>
        <dbReference type="RuleBase" id="RU361187"/>
    </source>
</evidence>
<dbReference type="PANTHER" id="PTHR42812:SF12">
    <property type="entry name" value="BETA-XYLOSIDASE-RELATED"/>
    <property type="match status" value="1"/>
</dbReference>
<dbReference type="Pfam" id="PF04616">
    <property type="entry name" value="Glyco_hydro_43"/>
    <property type="match status" value="1"/>
</dbReference>
<gene>
    <name evidence="9" type="ORF">G7077_09440</name>
</gene>
<dbReference type="InterPro" id="IPR023296">
    <property type="entry name" value="Glyco_hydro_beta-prop_sf"/>
</dbReference>
<dbReference type="PANTHER" id="PTHR42812">
    <property type="entry name" value="BETA-XYLOSIDASE"/>
    <property type="match status" value="1"/>
</dbReference>
<keyword evidence="7" id="KW-0732">Signal</keyword>
<comment type="similarity">
    <text evidence="1 6">Belongs to the glycosyl hydrolase 43 family.</text>
</comment>
<evidence type="ECO:0000313" key="9">
    <source>
        <dbReference type="EMBL" id="QIK79083.1"/>
    </source>
</evidence>
<feature type="signal peptide" evidence="7">
    <location>
        <begin position="1"/>
        <end position="23"/>
    </location>
</feature>
<evidence type="ECO:0000256" key="1">
    <source>
        <dbReference type="ARBA" id="ARBA00009865"/>
    </source>
</evidence>
<dbReference type="CDD" id="cd18617">
    <property type="entry name" value="GH43_XynB-like"/>
    <property type="match status" value="1"/>
</dbReference>
<dbReference type="Pfam" id="PF17851">
    <property type="entry name" value="GH43_C2"/>
    <property type="match status" value="1"/>
</dbReference>
<evidence type="ECO:0000313" key="10">
    <source>
        <dbReference type="Proteomes" id="UP000503222"/>
    </source>
</evidence>
<dbReference type="InterPro" id="IPR051795">
    <property type="entry name" value="Glycosyl_Hydrlase_43"/>
</dbReference>
<organism evidence="9 10">
    <name type="scientific">Sphingomonas piscis</name>
    <dbReference type="NCBI Taxonomy" id="2714943"/>
    <lineage>
        <taxon>Bacteria</taxon>
        <taxon>Pseudomonadati</taxon>
        <taxon>Pseudomonadota</taxon>
        <taxon>Alphaproteobacteria</taxon>
        <taxon>Sphingomonadales</taxon>
        <taxon>Sphingomonadaceae</taxon>
        <taxon>Sphingomonas</taxon>
    </lineage>
</organism>
<proteinExistence type="inferred from homology"/>
<dbReference type="AlphaFoldDB" id="A0A6G7YQS0"/>
<name>A0A6G7YQS0_9SPHN</name>
<dbReference type="GO" id="GO:0005975">
    <property type="term" value="P:carbohydrate metabolic process"/>
    <property type="evidence" value="ECO:0007669"/>
    <property type="project" value="InterPro"/>
</dbReference>
<dbReference type="SUPFAM" id="SSF75005">
    <property type="entry name" value="Arabinanase/levansucrase/invertase"/>
    <property type="match status" value="1"/>
</dbReference>
<evidence type="ECO:0000259" key="8">
    <source>
        <dbReference type="Pfam" id="PF17851"/>
    </source>
</evidence>
<feature type="chain" id="PRO_5026237484" evidence="7">
    <location>
        <begin position="24"/>
        <end position="566"/>
    </location>
</feature>
<evidence type="ECO:0000256" key="4">
    <source>
        <dbReference type="PIRSR" id="PIRSR606710-1"/>
    </source>
</evidence>
<evidence type="ECO:0000256" key="5">
    <source>
        <dbReference type="PIRSR" id="PIRSR606710-2"/>
    </source>
</evidence>
<feature type="active site" description="Proton donor" evidence="4">
    <location>
        <position position="230"/>
    </location>
</feature>
<keyword evidence="2 6" id="KW-0378">Hydrolase</keyword>
<evidence type="ECO:0000256" key="3">
    <source>
        <dbReference type="ARBA" id="ARBA00023295"/>
    </source>
</evidence>
<keyword evidence="10" id="KW-1185">Reference proteome</keyword>
<feature type="site" description="Important for catalytic activity, responsible for pKa modulation of the active site Glu and correct orientation of both the proton donor and substrate" evidence="5">
    <location>
        <position position="165"/>
    </location>
</feature>
<feature type="domain" description="Beta-xylosidase C-terminal Concanavalin A-like" evidence="8">
    <location>
        <begin position="372"/>
        <end position="560"/>
    </location>
</feature>
<keyword evidence="3 6" id="KW-0326">Glycosidase</keyword>
<dbReference type="Proteomes" id="UP000503222">
    <property type="component" value="Chromosome"/>
</dbReference>